<proteinExistence type="predicted"/>
<comment type="caution">
    <text evidence="1">The sequence shown here is derived from an EMBL/GenBank/DDBJ whole genome shotgun (WGS) entry which is preliminary data.</text>
</comment>
<accession>A0A919M3X4</accession>
<sequence>MSAITVETTWKNTDLREDLTAHPAGLGFGELSFEDLREDRTIYAASSGWVCTLTIECGTLVCAC</sequence>
<dbReference type="AlphaFoldDB" id="A0A919M3X4"/>
<evidence type="ECO:0000313" key="2">
    <source>
        <dbReference type="Proteomes" id="UP000619479"/>
    </source>
</evidence>
<dbReference type="Proteomes" id="UP000619479">
    <property type="component" value="Unassembled WGS sequence"/>
</dbReference>
<name>A0A919M3X4_9ACTN</name>
<organism evidence="1 2">
    <name type="scientific">Actinoplanes cyaneus</name>
    <dbReference type="NCBI Taxonomy" id="52696"/>
    <lineage>
        <taxon>Bacteria</taxon>
        <taxon>Bacillati</taxon>
        <taxon>Actinomycetota</taxon>
        <taxon>Actinomycetes</taxon>
        <taxon>Micromonosporales</taxon>
        <taxon>Micromonosporaceae</taxon>
        <taxon>Actinoplanes</taxon>
    </lineage>
</organism>
<dbReference type="RefSeq" id="WP_203739069.1">
    <property type="nucleotide sequence ID" value="NZ_BAAAUC010000041.1"/>
</dbReference>
<reference evidence="1" key="1">
    <citation type="submission" date="2021-01" db="EMBL/GenBank/DDBJ databases">
        <title>Whole genome shotgun sequence of Actinoplanes cyaneus NBRC 14990.</title>
        <authorList>
            <person name="Komaki H."/>
            <person name="Tamura T."/>
        </authorList>
    </citation>
    <scope>NUCLEOTIDE SEQUENCE</scope>
    <source>
        <strain evidence="1">NBRC 14990</strain>
    </source>
</reference>
<gene>
    <name evidence="1" type="ORF">Acy02nite_15040</name>
</gene>
<protein>
    <submittedName>
        <fullName evidence="1">Uncharacterized protein</fullName>
    </submittedName>
</protein>
<dbReference type="EMBL" id="BOMH01000011">
    <property type="protein sequence ID" value="GID63623.1"/>
    <property type="molecule type" value="Genomic_DNA"/>
</dbReference>
<keyword evidence="2" id="KW-1185">Reference proteome</keyword>
<evidence type="ECO:0000313" key="1">
    <source>
        <dbReference type="EMBL" id="GID63623.1"/>
    </source>
</evidence>